<proteinExistence type="inferred from homology"/>
<dbReference type="Gene3D" id="3.40.50.1380">
    <property type="entry name" value="Methylglyoxal synthase-like domain"/>
    <property type="match status" value="1"/>
</dbReference>
<dbReference type="Pfam" id="PF01808">
    <property type="entry name" value="AICARFT_IMPCHas"/>
    <property type="match status" value="2"/>
</dbReference>
<evidence type="ECO:0000256" key="4">
    <source>
        <dbReference type="ARBA" id="ARBA00022679"/>
    </source>
</evidence>
<evidence type="ECO:0000259" key="11">
    <source>
        <dbReference type="PROSITE" id="PS51855"/>
    </source>
</evidence>
<accession>C7MMK7</accession>
<dbReference type="GO" id="GO:0005829">
    <property type="term" value="C:cytosol"/>
    <property type="evidence" value="ECO:0007669"/>
    <property type="project" value="TreeGrafter"/>
</dbReference>
<dbReference type="HOGENOM" id="CLU_016316_5_2_11"/>
<dbReference type="GO" id="GO:0004643">
    <property type="term" value="F:phosphoribosylaminoimidazolecarboxamide formyltransferase activity"/>
    <property type="evidence" value="ECO:0007669"/>
    <property type="project" value="UniProtKB-UniRule"/>
</dbReference>
<gene>
    <name evidence="10" type="primary">purH</name>
    <name evidence="12" type="ordered locus">Ccur_04240</name>
</gene>
<evidence type="ECO:0000256" key="6">
    <source>
        <dbReference type="ARBA" id="ARBA00022801"/>
    </source>
</evidence>
<evidence type="ECO:0000256" key="1">
    <source>
        <dbReference type="ARBA" id="ARBA00004844"/>
    </source>
</evidence>
<dbReference type="KEGG" id="ccu:Ccur_04240"/>
<evidence type="ECO:0000256" key="7">
    <source>
        <dbReference type="ARBA" id="ARBA00023268"/>
    </source>
</evidence>
<dbReference type="PANTHER" id="PTHR11692">
    <property type="entry name" value="BIFUNCTIONAL PURINE BIOSYNTHESIS PROTEIN PURH"/>
    <property type="match status" value="1"/>
</dbReference>
<dbReference type="SMART" id="SM00798">
    <property type="entry name" value="AICARFT_IMPCHas"/>
    <property type="match status" value="1"/>
</dbReference>
<dbReference type="SUPFAM" id="SSF53927">
    <property type="entry name" value="Cytidine deaminase-like"/>
    <property type="match status" value="1"/>
</dbReference>
<evidence type="ECO:0000256" key="2">
    <source>
        <dbReference type="ARBA" id="ARBA00004954"/>
    </source>
</evidence>
<dbReference type="HAMAP" id="MF_00139">
    <property type="entry name" value="PurH"/>
    <property type="match status" value="1"/>
</dbReference>
<dbReference type="PANTHER" id="PTHR11692:SF0">
    <property type="entry name" value="BIFUNCTIONAL PURINE BIOSYNTHESIS PROTEIN ATIC"/>
    <property type="match status" value="1"/>
</dbReference>
<dbReference type="InterPro" id="IPR011607">
    <property type="entry name" value="MGS-like_dom"/>
</dbReference>
<dbReference type="Proteomes" id="UP000000954">
    <property type="component" value="Chromosome"/>
</dbReference>
<dbReference type="GO" id="GO:0006189">
    <property type="term" value="P:'de novo' IMP biosynthetic process"/>
    <property type="evidence" value="ECO:0007669"/>
    <property type="project" value="UniProtKB-UniRule"/>
</dbReference>
<feature type="domain" description="MGS-like" evidence="11">
    <location>
        <begin position="1"/>
        <end position="149"/>
    </location>
</feature>
<keyword evidence="13" id="KW-1185">Reference proteome</keyword>
<dbReference type="InterPro" id="IPR002695">
    <property type="entry name" value="PurH-like"/>
</dbReference>
<comment type="catalytic activity">
    <reaction evidence="8 10">
        <text>(6R)-10-formyltetrahydrofolate + 5-amino-1-(5-phospho-beta-D-ribosyl)imidazole-4-carboxamide = 5-formamido-1-(5-phospho-D-ribosyl)imidazole-4-carboxamide + (6S)-5,6,7,8-tetrahydrofolate</text>
        <dbReference type="Rhea" id="RHEA:22192"/>
        <dbReference type="ChEBI" id="CHEBI:57453"/>
        <dbReference type="ChEBI" id="CHEBI:58467"/>
        <dbReference type="ChEBI" id="CHEBI:58475"/>
        <dbReference type="ChEBI" id="CHEBI:195366"/>
        <dbReference type="EC" id="2.1.2.3"/>
    </reaction>
</comment>
<organism evidence="12 13">
    <name type="scientific">Cryptobacterium curtum (strain ATCC 700683 / DSM 15641 / CCUG 43107 / 12-3)</name>
    <dbReference type="NCBI Taxonomy" id="469378"/>
    <lineage>
        <taxon>Bacteria</taxon>
        <taxon>Bacillati</taxon>
        <taxon>Actinomycetota</taxon>
        <taxon>Coriobacteriia</taxon>
        <taxon>Eggerthellales</taxon>
        <taxon>Eggerthellaceae</taxon>
        <taxon>Cryptobacterium</taxon>
    </lineage>
</organism>
<dbReference type="NCBIfam" id="TIGR00355">
    <property type="entry name" value="purH"/>
    <property type="match status" value="1"/>
</dbReference>
<dbReference type="STRING" id="469378.Ccur_04240"/>
<comment type="domain">
    <text evidence="10">The IMP cyclohydrolase activity resides in the N-terminal region.</text>
</comment>
<dbReference type="EC" id="3.5.4.10" evidence="10"/>
<evidence type="ECO:0000256" key="5">
    <source>
        <dbReference type="ARBA" id="ARBA00022755"/>
    </source>
</evidence>
<evidence type="ECO:0000256" key="10">
    <source>
        <dbReference type="HAMAP-Rule" id="MF_00139"/>
    </source>
</evidence>
<dbReference type="SUPFAM" id="SSF52335">
    <property type="entry name" value="Methylglyoxal synthase-like"/>
    <property type="match status" value="1"/>
</dbReference>
<evidence type="ECO:0000313" key="13">
    <source>
        <dbReference type="Proteomes" id="UP000000954"/>
    </source>
</evidence>
<dbReference type="eggNOG" id="COG0138">
    <property type="taxonomic scope" value="Bacteria"/>
</dbReference>
<comment type="similarity">
    <text evidence="3 10">Belongs to the PurH family.</text>
</comment>
<dbReference type="UniPathway" id="UPA00074">
    <property type="reaction ID" value="UER00133"/>
</dbReference>
<dbReference type="Gene3D" id="3.40.140.20">
    <property type="match status" value="2"/>
</dbReference>
<comment type="catalytic activity">
    <reaction evidence="9 10">
        <text>IMP + H2O = 5-formamido-1-(5-phospho-D-ribosyl)imidazole-4-carboxamide</text>
        <dbReference type="Rhea" id="RHEA:18445"/>
        <dbReference type="ChEBI" id="CHEBI:15377"/>
        <dbReference type="ChEBI" id="CHEBI:58053"/>
        <dbReference type="ChEBI" id="CHEBI:58467"/>
        <dbReference type="EC" id="3.5.4.10"/>
    </reaction>
</comment>
<evidence type="ECO:0000313" key="12">
    <source>
        <dbReference type="EMBL" id="ACU94147.1"/>
    </source>
</evidence>
<keyword evidence="5 10" id="KW-0658">Purine biosynthesis</keyword>
<dbReference type="FunFam" id="3.40.50.1380:FF:000001">
    <property type="entry name" value="Bifunctional purine biosynthesis protein PurH"/>
    <property type="match status" value="1"/>
</dbReference>
<comment type="pathway">
    <text evidence="1 10">Purine metabolism; IMP biosynthesis via de novo pathway; IMP from 5-formamido-1-(5-phospho-D-ribosyl)imidazole-4-carboxamide: step 1/1.</text>
</comment>
<dbReference type="NCBIfam" id="NF002049">
    <property type="entry name" value="PRK00881.1"/>
    <property type="match status" value="1"/>
</dbReference>
<evidence type="ECO:0000256" key="9">
    <source>
        <dbReference type="ARBA" id="ARBA00050687"/>
    </source>
</evidence>
<dbReference type="InterPro" id="IPR016193">
    <property type="entry name" value="Cytidine_deaminase-like"/>
</dbReference>
<dbReference type="Pfam" id="PF02142">
    <property type="entry name" value="MGS"/>
    <property type="match status" value="1"/>
</dbReference>
<dbReference type="GO" id="GO:0003937">
    <property type="term" value="F:IMP cyclohydrolase activity"/>
    <property type="evidence" value="ECO:0007669"/>
    <property type="project" value="UniProtKB-UniRule"/>
</dbReference>
<dbReference type="InterPro" id="IPR036914">
    <property type="entry name" value="MGS-like_dom_sf"/>
</dbReference>
<protein>
    <recommendedName>
        <fullName evidence="10">Bifunctional purine biosynthesis protein PurH</fullName>
    </recommendedName>
    <domain>
        <recommendedName>
            <fullName evidence="10">Phosphoribosylaminoimidazolecarboxamide formyltransferase</fullName>
            <ecNumber evidence="10">2.1.2.3</ecNumber>
        </recommendedName>
        <alternativeName>
            <fullName evidence="10">AICAR transformylase</fullName>
        </alternativeName>
    </domain>
    <domain>
        <recommendedName>
            <fullName evidence="10">IMP cyclohydrolase</fullName>
            <ecNumber evidence="10">3.5.4.10</ecNumber>
        </recommendedName>
        <alternativeName>
            <fullName evidence="10">ATIC</fullName>
        </alternativeName>
        <alternativeName>
            <fullName evidence="10">IMP synthase</fullName>
        </alternativeName>
        <alternativeName>
            <fullName evidence="10">Inosinicase</fullName>
        </alternativeName>
    </domain>
</protein>
<sequence length="566" mass="61067">MESPQIRRVLISVTDKTGVIDFARALSGEFGAQIISTGGTARTLSEAGVPVTSIEDVTGFPEMMDGRVKTLHPSVHGGLLARRDNPQHLNDAAHQGIEMIDMVVVNLYAFEKTVTQGADFAECIEHIDIGGPSMLRSAAKNFESVTVVTNPFSYKHILAEMRETGGTTTRATRFVLAREAFRLTGAYDTAITDWLTNQMPENVDSSKFLSAAWVETEGIEASQTGNEVTAGEMSAREVATGGDVVYEEEWPQQLNLSYSRVQILRYGENPHQAAAFYRLPDAPSHSLAHAEQLGGKPLSYNNLLDADACWTIVCGLNETAVVILKHQNPCGSACADTVGEAFERAFACDEKSAYGGIIAANRMVTADMVARINAHKLFMEVLIAPDYEPAALELLQQKKNLRILRTGGTDVFDATRQELRSIDGGLLVQTIDTVSEDPATFTIPTKRKPTAAELDDLLFAWKVCKGVKSNAILVAKNKAGIGMGPGQPNRVDSARIACQRAGVACKGAVAASDAFFPFRDGVDTLAEQGITAIIQPGGSIHDDEAIQAADEAGITMVFTGHRHFRH</sequence>
<evidence type="ECO:0000256" key="8">
    <source>
        <dbReference type="ARBA" id="ARBA00050488"/>
    </source>
</evidence>
<keyword evidence="4 10" id="KW-0808">Transferase</keyword>
<dbReference type="CDD" id="cd01421">
    <property type="entry name" value="IMPCH"/>
    <property type="match status" value="1"/>
</dbReference>
<dbReference type="RefSeq" id="WP_012802835.1">
    <property type="nucleotide sequence ID" value="NC_013170.1"/>
</dbReference>
<reference evidence="12 13" key="1">
    <citation type="journal article" date="2009" name="Stand. Genomic Sci.">
        <title>Complete genome sequence of Cryptobacterium curtum type strain (12-3).</title>
        <authorList>
            <person name="Mavrommatis K."/>
            <person name="Pukall R."/>
            <person name="Rohde C."/>
            <person name="Chen F."/>
            <person name="Sims D."/>
            <person name="Brettin T."/>
            <person name="Kuske C."/>
            <person name="Detter J.C."/>
            <person name="Han C."/>
            <person name="Lapidus A."/>
            <person name="Copeland A."/>
            <person name="Glavina Del Rio T."/>
            <person name="Nolan M."/>
            <person name="Lucas S."/>
            <person name="Tice H."/>
            <person name="Cheng J.F."/>
            <person name="Bruce D."/>
            <person name="Goodwin L."/>
            <person name="Pitluck S."/>
            <person name="Ovchinnikova G."/>
            <person name="Pati A."/>
            <person name="Ivanova N."/>
            <person name="Chen A."/>
            <person name="Palaniappan K."/>
            <person name="Chain P."/>
            <person name="D'haeseleer P."/>
            <person name="Goker M."/>
            <person name="Bristow J."/>
            <person name="Eisen J.A."/>
            <person name="Markowitz V."/>
            <person name="Hugenholtz P."/>
            <person name="Rohde M."/>
            <person name="Klenk H.P."/>
            <person name="Kyrpides N.C."/>
        </authorList>
    </citation>
    <scope>NUCLEOTIDE SEQUENCE [LARGE SCALE GENOMIC DNA]</scope>
    <source>
        <strain evidence="13">ATCC 700683 / DSM 15641 / 12-3</strain>
    </source>
</reference>
<evidence type="ECO:0000256" key="3">
    <source>
        <dbReference type="ARBA" id="ARBA00007667"/>
    </source>
</evidence>
<dbReference type="AlphaFoldDB" id="C7MMK7"/>
<name>C7MMK7_CRYCD</name>
<dbReference type="InterPro" id="IPR024051">
    <property type="entry name" value="AICAR_Tfase_dup_dom_sf"/>
</dbReference>
<dbReference type="PROSITE" id="PS51855">
    <property type="entry name" value="MGS"/>
    <property type="match status" value="1"/>
</dbReference>
<keyword evidence="7 10" id="KW-0511">Multifunctional enzyme</keyword>
<dbReference type="EMBL" id="CP001682">
    <property type="protein sequence ID" value="ACU94147.1"/>
    <property type="molecule type" value="Genomic_DNA"/>
</dbReference>
<dbReference type="EC" id="2.1.2.3" evidence="10"/>
<keyword evidence="6 10" id="KW-0378">Hydrolase</keyword>
<dbReference type="OrthoDB" id="9802065at2"/>
<comment type="pathway">
    <text evidence="2 10">Purine metabolism; IMP biosynthesis via de novo pathway; 5-formamido-1-(5-phospho-D-ribosyl)imidazole-4-carboxamide from 5-amino-1-(5-phospho-D-ribosyl)imidazole-4-carboxamide (10-formyl THF route): step 1/1.</text>
</comment>
<dbReference type="FunFam" id="3.40.140.20:FF:000001">
    <property type="entry name" value="Bifunctional purine biosynthesis protein PurH"/>
    <property type="match status" value="1"/>
</dbReference>
<dbReference type="PIRSF" id="PIRSF000414">
    <property type="entry name" value="AICARFT_IMPCHas"/>
    <property type="match status" value="1"/>
</dbReference>
<dbReference type="SMART" id="SM00851">
    <property type="entry name" value="MGS"/>
    <property type="match status" value="1"/>
</dbReference>